<reference evidence="11 12" key="1">
    <citation type="submission" date="2016-07" db="EMBL/GenBank/DDBJ databases">
        <title>Pervasive Adenine N6-methylation of Active Genes in Fungi.</title>
        <authorList>
            <consortium name="DOE Joint Genome Institute"/>
            <person name="Mondo S.J."/>
            <person name="Dannebaum R.O."/>
            <person name="Kuo R.C."/>
            <person name="Labutti K."/>
            <person name="Haridas S."/>
            <person name="Kuo A."/>
            <person name="Salamov A."/>
            <person name="Ahrendt S.R."/>
            <person name="Lipzen A."/>
            <person name="Sullivan W."/>
            <person name="Andreopoulos W.B."/>
            <person name="Clum A."/>
            <person name="Lindquist E."/>
            <person name="Daum C."/>
            <person name="Ramamoorthy G.K."/>
            <person name="Gryganskyi A."/>
            <person name="Culley D."/>
            <person name="Magnuson J.K."/>
            <person name="James T.Y."/>
            <person name="O'Malley M.A."/>
            <person name="Stajich J.E."/>
            <person name="Spatafora J.W."/>
            <person name="Visel A."/>
            <person name="Grigoriev I.V."/>
        </authorList>
    </citation>
    <scope>NUCLEOTIDE SEQUENCE [LARGE SCALE GENOMIC DNA]</scope>
    <source>
        <strain evidence="11 12">62-1032</strain>
    </source>
</reference>
<organism evidence="11 12">
    <name type="scientific">Leucosporidium creatinivorum</name>
    <dbReference type="NCBI Taxonomy" id="106004"/>
    <lineage>
        <taxon>Eukaryota</taxon>
        <taxon>Fungi</taxon>
        <taxon>Dikarya</taxon>
        <taxon>Basidiomycota</taxon>
        <taxon>Pucciniomycotina</taxon>
        <taxon>Microbotryomycetes</taxon>
        <taxon>Leucosporidiales</taxon>
        <taxon>Leucosporidium</taxon>
    </lineage>
</organism>
<comment type="subcellular location">
    <subcellularLocation>
        <location evidence="2 10">Endoplasmic reticulum membrane</location>
        <topology evidence="2 10">Single-pass type I membrane protein</topology>
    </subcellularLocation>
</comment>
<evidence type="ECO:0000313" key="11">
    <source>
        <dbReference type="EMBL" id="ORY50690.1"/>
    </source>
</evidence>
<gene>
    <name evidence="11" type="ORF">BCR35DRAFT_21515</name>
</gene>
<keyword evidence="7 10" id="KW-0256">Endoplasmic reticulum</keyword>
<dbReference type="GO" id="GO:0008250">
    <property type="term" value="C:oligosaccharyltransferase complex"/>
    <property type="evidence" value="ECO:0007669"/>
    <property type="project" value="UniProtKB-UniRule"/>
</dbReference>
<dbReference type="EMBL" id="MCGR01000109">
    <property type="protein sequence ID" value="ORY50690.1"/>
    <property type="molecule type" value="Genomic_DNA"/>
</dbReference>
<evidence type="ECO:0000256" key="9">
    <source>
        <dbReference type="ARBA" id="ARBA00023136"/>
    </source>
</evidence>
<evidence type="ECO:0000256" key="5">
    <source>
        <dbReference type="ARBA" id="ARBA00022692"/>
    </source>
</evidence>
<dbReference type="Proteomes" id="UP000193467">
    <property type="component" value="Unassembled WGS sequence"/>
</dbReference>
<name>A0A1Y2CUF3_9BASI</name>
<dbReference type="InterPro" id="IPR007676">
    <property type="entry name" value="Ribophorin_I"/>
</dbReference>
<accession>A0A1Y2CUF3</accession>
<evidence type="ECO:0000256" key="6">
    <source>
        <dbReference type="ARBA" id="ARBA00022729"/>
    </source>
</evidence>
<evidence type="ECO:0000256" key="8">
    <source>
        <dbReference type="ARBA" id="ARBA00022989"/>
    </source>
</evidence>
<feature type="signal peptide" evidence="10">
    <location>
        <begin position="1"/>
        <end position="16"/>
    </location>
</feature>
<evidence type="ECO:0000256" key="2">
    <source>
        <dbReference type="ARBA" id="ARBA00004115"/>
    </source>
</evidence>
<comment type="caution">
    <text evidence="11">The sequence shown here is derived from an EMBL/GenBank/DDBJ whole genome shotgun (WGS) entry which is preliminary data.</text>
</comment>
<comment type="subunit">
    <text evidence="10">Component of the oligosaccharyltransferase (OST) complex.</text>
</comment>
<dbReference type="AlphaFoldDB" id="A0A1Y2CUF3"/>
<protein>
    <recommendedName>
        <fullName evidence="10">Dolichyl-diphosphooligosaccharide--protein glycosyltransferase subunit 1</fullName>
    </recommendedName>
</protein>
<evidence type="ECO:0000256" key="1">
    <source>
        <dbReference type="ARBA" id="ARBA00002791"/>
    </source>
</evidence>
<keyword evidence="6 10" id="KW-0732">Signal</keyword>
<keyword evidence="12" id="KW-1185">Reference proteome</keyword>
<keyword evidence="8" id="KW-1133">Transmembrane helix</keyword>
<dbReference type="PANTHER" id="PTHR21049:SF0">
    <property type="entry name" value="DOLICHYL-DIPHOSPHOOLIGOSACCHARIDE--PROTEIN GLYCOSYLTRANSFERASE SUBUNIT 1"/>
    <property type="match status" value="1"/>
</dbReference>
<keyword evidence="5" id="KW-0812">Transmembrane</keyword>
<dbReference type="GO" id="GO:0018279">
    <property type="term" value="P:protein N-linked glycosylation via asparagine"/>
    <property type="evidence" value="ECO:0007669"/>
    <property type="project" value="TreeGrafter"/>
</dbReference>
<dbReference type="OrthoDB" id="310030at2759"/>
<comment type="similarity">
    <text evidence="4 10">Belongs to the OST1 family.</text>
</comment>
<evidence type="ECO:0000256" key="7">
    <source>
        <dbReference type="ARBA" id="ARBA00022824"/>
    </source>
</evidence>
<evidence type="ECO:0000313" key="12">
    <source>
        <dbReference type="Proteomes" id="UP000193467"/>
    </source>
</evidence>
<sequence>MQRRITALSITSLSLALPPNVHSPYYYDIVGNVSTSRFRPSTPAVTAGKLPSQRKGAGYSLLELIPRYPLMGGWNYTFTIGYDAPWGII</sequence>
<dbReference type="PANTHER" id="PTHR21049">
    <property type="entry name" value="RIBOPHORIN I"/>
    <property type="match status" value="1"/>
</dbReference>
<dbReference type="InParanoid" id="A0A1Y2CUF3"/>
<comment type="pathway">
    <text evidence="3 10">Protein modification; protein glycosylation.</text>
</comment>
<dbReference type="Pfam" id="PF04597">
    <property type="entry name" value="Ribophorin_I"/>
    <property type="match status" value="1"/>
</dbReference>
<evidence type="ECO:0000256" key="4">
    <source>
        <dbReference type="ARBA" id="ARBA00008905"/>
    </source>
</evidence>
<dbReference type="UniPathway" id="UPA00378"/>
<comment type="function">
    <text evidence="1 10">Subunit of the oligosaccharyl transferase (OST) complex that catalyzes the initial transfer of a defined glycan (Glc(3)Man(9)GlcNAc(2) in eukaryotes) from the lipid carrier dolichol-pyrophosphate to an asparagine residue within an Asn-X-Ser/Thr consensus motif in nascent polypeptide chains, the first step in protein N-glycosylation. N-glycosylation occurs cotranslationally and the complex associates with the Sec61 complex at the channel-forming translocon complex that mediates protein translocation across the endoplasmic reticulum (ER). All subunits are required for a maximal enzyme activity.</text>
</comment>
<feature type="chain" id="PRO_5011825338" description="Dolichyl-diphosphooligosaccharide--protein glycosyltransferase subunit 1" evidence="10">
    <location>
        <begin position="17"/>
        <end position="89"/>
    </location>
</feature>
<keyword evidence="9" id="KW-0472">Membrane</keyword>
<evidence type="ECO:0000256" key="3">
    <source>
        <dbReference type="ARBA" id="ARBA00004922"/>
    </source>
</evidence>
<proteinExistence type="inferred from homology"/>
<evidence type="ECO:0000256" key="10">
    <source>
        <dbReference type="RuleBase" id="RU361143"/>
    </source>
</evidence>
<dbReference type="STRING" id="106004.A0A1Y2CUF3"/>